<keyword evidence="1" id="KW-0812">Transmembrane</keyword>
<comment type="caution">
    <text evidence="3">The sequence shown here is derived from an EMBL/GenBank/DDBJ whole genome shotgun (WGS) entry which is preliminary data.</text>
</comment>
<dbReference type="SUPFAM" id="SSF52540">
    <property type="entry name" value="P-loop containing nucleoside triphosphate hydrolases"/>
    <property type="match status" value="1"/>
</dbReference>
<evidence type="ECO:0000313" key="3">
    <source>
        <dbReference type="EMBL" id="KAK7021540.1"/>
    </source>
</evidence>
<dbReference type="InterPro" id="IPR006073">
    <property type="entry name" value="GTP-bd"/>
</dbReference>
<evidence type="ECO:0000256" key="1">
    <source>
        <dbReference type="SAM" id="Phobius"/>
    </source>
</evidence>
<organism evidence="3 4">
    <name type="scientific">Favolaschia claudopus</name>
    <dbReference type="NCBI Taxonomy" id="2862362"/>
    <lineage>
        <taxon>Eukaryota</taxon>
        <taxon>Fungi</taxon>
        <taxon>Dikarya</taxon>
        <taxon>Basidiomycota</taxon>
        <taxon>Agaricomycotina</taxon>
        <taxon>Agaricomycetes</taxon>
        <taxon>Agaricomycetidae</taxon>
        <taxon>Agaricales</taxon>
        <taxon>Marasmiineae</taxon>
        <taxon>Mycenaceae</taxon>
        <taxon>Favolaschia</taxon>
    </lineage>
</organism>
<dbReference type="CDD" id="cd00882">
    <property type="entry name" value="Ras_like_GTPase"/>
    <property type="match status" value="1"/>
</dbReference>
<name>A0AAW0B6L3_9AGAR</name>
<dbReference type="Pfam" id="PF01926">
    <property type="entry name" value="MMR_HSR1"/>
    <property type="match status" value="1"/>
</dbReference>
<dbReference type="Gene3D" id="3.40.50.300">
    <property type="entry name" value="P-loop containing nucleotide triphosphate hydrolases"/>
    <property type="match status" value="1"/>
</dbReference>
<dbReference type="GO" id="GO:0005525">
    <property type="term" value="F:GTP binding"/>
    <property type="evidence" value="ECO:0007669"/>
    <property type="project" value="InterPro"/>
</dbReference>
<accession>A0AAW0B6L3</accession>
<dbReference type="AlphaFoldDB" id="A0AAW0B6L3"/>
<feature type="transmembrane region" description="Helical" evidence="1">
    <location>
        <begin position="366"/>
        <end position="387"/>
    </location>
</feature>
<dbReference type="InterPro" id="IPR027417">
    <property type="entry name" value="P-loop_NTPase"/>
</dbReference>
<keyword evidence="1" id="KW-1133">Transmembrane helix</keyword>
<protein>
    <submittedName>
        <fullName evidence="3">G domain-containing protein</fullName>
    </submittedName>
</protein>
<dbReference type="Proteomes" id="UP001362999">
    <property type="component" value="Unassembled WGS sequence"/>
</dbReference>
<keyword evidence="1" id="KW-0472">Membrane</keyword>
<feature type="transmembrane region" description="Helical" evidence="1">
    <location>
        <begin position="332"/>
        <end position="354"/>
    </location>
</feature>
<evidence type="ECO:0000313" key="4">
    <source>
        <dbReference type="Proteomes" id="UP001362999"/>
    </source>
</evidence>
<dbReference type="EMBL" id="JAWWNJ010000038">
    <property type="protein sequence ID" value="KAK7021540.1"/>
    <property type="molecule type" value="Genomic_DNA"/>
</dbReference>
<evidence type="ECO:0000259" key="2">
    <source>
        <dbReference type="Pfam" id="PF01926"/>
    </source>
</evidence>
<proteinExistence type="predicted"/>
<keyword evidence="4" id="KW-1185">Reference proteome</keyword>
<reference evidence="3 4" key="1">
    <citation type="journal article" date="2024" name="J Genomics">
        <title>Draft genome sequencing and assembly of Favolaschia claudopus CIRM-BRFM 2984 isolated from oak limbs.</title>
        <authorList>
            <person name="Navarro D."/>
            <person name="Drula E."/>
            <person name="Chaduli D."/>
            <person name="Cazenave R."/>
            <person name="Ahrendt S."/>
            <person name="Wang J."/>
            <person name="Lipzen A."/>
            <person name="Daum C."/>
            <person name="Barry K."/>
            <person name="Grigoriev I.V."/>
            <person name="Favel A."/>
            <person name="Rosso M.N."/>
            <person name="Martin F."/>
        </authorList>
    </citation>
    <scope>NUCLEOTIDE SEQUENCE [LARGE SCALE GENOMIC DNA]</scope>
    <source>
        <strain evidence="3 4">CIRM-BRFM 2984</strain>
    </source>
</reference>
<sequence>MEGEVLPLETKNILQECPRFRVLVVGKTGVGKSSLISFAFGVDRNAISHYARGVSDIVTEHVSDHNPRFVAHDSMGFERGETMNLDTVRKFLEARSGGTIPLKDRVHMIWLCVAVPFAEFPAFKNADDNMIQLAWSLKVPVIVVFTQYDRLVHRMEEILIDEDSMLDDEHFDRIAADRAEAKFLESCVKPLEARNPGMPYERTFGLRGEKITPPSQTALRRLLSTTQRLVQKSIGGDVWVVTAMAQRVSYWQGLASAASFGNSTLETCLVTIHQEIAESWNFYDPRDLLNGPVFRNRVKALAQLAMPEEMDAGSWFENIDHIQTLLGLGTAIAAPVAPAVAAIGLSALFLHWLSRTIHRTPEILRCLMAYILDITLVMDQLFLVVLATHPPRALTAADIDTALESYMLLNLGDVHKDVRIYVTRAKFLQILAANSAEQKVKELLQKYATR</sequence>
<gene>
    <name evidence="3" type="ORF">R3P38DRAFT_3317763</name>
</gene>
<feature type="domain" description="G" evidence="2">
    <location>
        <begin position="21"/>
        <end position="146"/>
    </location>
</feature>